<organism evidence="1 2">
    <name type="scientific">Euroglyphus maynei</name>
    <name type="common">Mayne's house dust mite</name>
    <dbReference type="NCBI Taxonomy" id="6958"/>
    <lineage>
        <taxon>Eukaryota</taxon>
        <taxon>Metazoa</taxon>
        <taxon>Ecdysozoa</taxon>
        <taxon>Arthropoda</taxon>
        <taxon>Chelicerata</taxon>
        <taxon>Arachnida</taxon>
        <taxon>Acari</taxon>
        <taxon>Acariformes</taxon>
        <taxon>Sarcoptiformes</taxon>
        <taxon>Astigmata</taxon>
        <taxon>Psoroptidia</taxon>
        <taxon>Analgoidea</taxon>
        <taxon>Pyroglyphidae</taxon>
        <taxon>Pyroglyphinae</taxon>
        <taxon>Euroglyphus</taxon>
    </lineage>
</organism>
<reference evidence="1 2" key="1">
    <citation type="submission" date="2017-03" db="EMBL/GenBank/DDBJ databases">
        <title>Genome Survey of Euroglyphus maynei.</title>
        <authorList>
            <person name="Arlian L.G."/>
            <person name="Morgan M.S."/>
            <person name="Rider S.D."/>
        </authorList>
    </citation>
    <scope>NUCLEOTIDE SEQUENCE [LARGE SCALE GENOMIC DNA]</scope>
    <source>
        <strain evidence="1">Arlian Lab</strain>
        <tissue evidence="1">Whole body</tissue>
    </source>
</reference>
<evidence type="ECO:0000313" key="1">
    <source>
        <dbReference type="EMBL" id="OTF71457.1"/>
    </source>
</evidence>
<proteinExistence type="predicted"/>
<feature type="non-terminal residue" evidence="1">
    <location>
        <position position="37"/>
    </location>
</feature>
<protein>
    <submittedName>
        <fullName evidence="1">Uncharacterized protein</fullName>
    </submittedName>
</protein>
<accession>A0A1Y3ATX6</accession>
<dbReference type="EMBL" id="MUJZ01060978">
    <property type="protein sequence ID" value="OTF71457.1"/>
    <property type="molecule type" value="Genomic_DNA"/>
</dbReference>
<name>A0A1Y3ATX6_EURMA</name>
<keyword evidence="2" id="KW-1185">Reference proteome</keyword>
<gene>
    <name evidence="1" type="ORF">BLA29_015500</name>
</gene>
<dbReference type="AlphaFoldDB" id="A0A1Y3ATX6"/>
<comment type="caution">
    <text evidence="1">The sequence shown here is derived from an EMBL/GenBank/DDBJ whole genome shotgun (WGS) entry which is preliminary data.</text>
</comment>
<evidence type="ECO:0000313" key="2">
    <source>
        <dbReference type="Proteomes" id="UP000194236"/>
    </source>
</evidence>
<dbReference type="Proteomes" id="UP000194236">
    <property type="component" value="Unassembled WGS sequence"/>
</dbReference>
<sequence length="37" mass="4657">MRFEMKAMKVYKKEKFDKLYEIESIRTVYDKEVDHLD</sequence>